<dbReference type="SUPFAM" id="SSF103473">
    <property type="entry name" value="MFS general substrate transporter"/>
    <property type="match status" value="1"/>
</dbReference>
<dbReference type="InterPro" id="IPR036259">
    <property type="entry name" value="MFS_trans_sf"/>
</dbReference>
<dbReference type="GO" id="GO:0005351">
    <property type="term" value="F:carbohydrate:proton symporter activity"/>
    <property type="evidence" value="ECO:0007669"/>
    <property type="project" value="TreeGrafter"/>
</dbReference>
<dbReference type="PROSITE" id="PS00216">
    <property type="entry name" value="SUGAR_TRANSPORT_1"/>
    <property type="match status" value="1"/>
</dbReference>
<dbReference type="GeneID" id="28982101"/>
<dbReference type="GO" id="GO:0016020">
    <property type="term" value="C:membrane"/>
    <property type="evidence" value="ECO:0007669"/>
    <property type="project" value="UniProtKB-SubCell"/>
</dbReference>
<dbReference type="Pfam" id="PF00083">
    <property type="entry name" value="Sugar_tr"/>
    <property type="match status" value="1"/>
</dbReference>
<comment type="subcellular location">
    <subcellularLocation>
        <location evidence="1">Membrane</location>
        <topology evidence="1">Multi-pass membrane protein</topology>
    </subcellularLocation>
</comment>
<dbReference type="InterPro" id="IPR020846">
    <property type="entry name" value="MFS_dom"/>
</dbReference>
<feature type="domain" description="Major facilitator superfamily (MFS) profile" evidence="10">
    <location>
        <begin position="53"/>
        <end position="503"/>
    </location>
</feature>
<keyword evidence="12" id="KW-1185">Reference proteome</keyword>
<feature type="transmembrane region" description="Helical" evidence="9">
    <location>
        <begin position="410"/>
        <end position="430"/>
    </location>
</feature>
<evidence type="ECO:0000259" key="10">
    <source>
        <dbReference type="PROSITE" id="PS50850"/>
    </source>
</evidence>
<dbReference type="InterPro" id="IPR050360">
    <property type="entry name" value="MFS_Sugar_Transporters"/>
</dbReference>
<dbReference type="PANTHER" id="PTHR48022">
    <property type="entry name" value="PLASTIDIC GLUCOSE TRANSPORTER 4"/>
    <property type="match status" value="1"/>
</dbReference>
<dbReference type="STRING" id="879819.A0A0J0XGM9"/>
<evidence type="ECO:0000256" key="8">
    <source>
        <dbReference type="RuleBase" id="RU003346"/>
    </source>
</evidence>
<dbReference type="NCBIfam" id="TIGR00879">
    <property type="entry name" value="SP"/>
    <property type="match status" value="1"/>
</dbReference>
<evidence type="ECO:0000313" key="11">
    <source>
        <dbReference type="EMBL" id="KLT40216.1"/>
    </source>
</evidence>
<dbReference type="PROSITE" id="PS50850">
    <property type="entry name" value="MFS"/>
    <property type="match status" value="1"/>
</dbReference>
<dbReference type="AlphaFoldDB" id="A0A0J0XGM9"/>
<dbReference type="PANTHER" id="PTHR48022:SF79">
    <property type="entry name" value="LACTOSE PERMEASE, PUTATIVE (AFU_ORTHOLOGUE AFUA_6G01860)-RELATED"/>
    <property type="match status" value="1"/>
</dbReference>
<feature type="transmembrane region" description="Helical" evidence="9">
    <location>
        <begin position="126"/>
        <end position="143"/>
    </location>
</feature>
<feature type="transmembrane region" description="Helical" evidence="9">
    <location>
        <begin position="451"/>
        <end position="469"/>
    </location>
</feature>
<dbReference type="InterPro" id="IPR003663">
    <property type="entry name" value="Sugar/inositol_transpt"/>
</dbReference>
<dbReference type="FunFam" id="1.20.1250.20:FF:000134">
    <property type="entry name" value="MFS sugar transporter protein"/>
    <property type="match status" value="1"/>
</dbReference>
<feature type="transmembrane region" description="Helical" evidence="9">
    <location>
        <begin position="91"/>
        <end position="114"/>
    </location>
</feature>
<organism evidence="11 12">
    <name type="scientific">Cutaneotrichosporon oleaginosum</name>
    <dbReference type="NCBI Taxonomy" id="879819"/>
    <lineage>
        <taxon>Eukaryota</taxon>
        <taxon>Fungi</taxon>
        <taxon>Dikarya</taxon>
        <taxon>Basidiomycota</taxon>
        <taxon>Agaricomycotina</taxon>
        <taxon>Tremellomycetes</taxon>
        <taxon>Trichosporonales</taxon>
        <taxon>Trichosporonaceae</taxon>
        <taxon>Cutaneotrichosporon</taxon>
    </lineage>
</organism>
<comment type="catalytic activity">
    <reaction evidence="7">
        <text>myo-inositol(out) + H(+)(out) = myo-inositol(in) + H(+)(in)</text>
        <dbReference type="Rhea" id="RHEA:60364"/>
        <dbReference type="ChEBI" id="CHEBI:15378"/>
        <dbReference type="ChEBI" id="CHEBI:17268"/>
    </reaction>
</comment>
<evidence type="ECO:0000256" key="9">
    <source>
        <dbReference type="SAM" id="Phobius"/>
    </source>
</evidence>
<evidence type="ECO:0000313" key="12">
    <source>
        <dbReference type="Proteomes" id="UP000053611"/>
    </source>
</evidence>
<protein>
    <submittedName>
        <fullName evidence="11">General substrate transporter</fullName>
    </submittedName>
</protein>
<evidence type="ECO:0000256" key="3">
    <source>
        <dbReference type="ARBA" id="ARBA00022448"/>
    </source>
</evidence>
<feature type="transmembrane region" description="Helical" evidence="9">
    <location>
        <begin position="349"/>
        <end position="366"/>
    </location>
</feature>
<dbReference type="OrthoDB" id="6133115at2759"/>
<evidence type="ECO:0000256" key="1">
    <source>
        <dbReference type="ARBA" id="ARBA00004141"/>
    </source>
</evidence>
<dbReference type="Proteomes" id="UP000053611">
    <property type="component" value="Unassembled WGS sequence"/>
</dbReference>
<dbReference type="Gene3D" id="1.20.1250.20">
    <property type="entry name" value="MFS general substrate transporter like domains"/>
    <property type="match status" value="1"/>
</dbReference>
<dbReference type="InterPro" id="IPR005829">
    <property type="entry name" value="Sugar_transporter_CS"/>
</dbReference>
<sequence>MSLEQHNSKEDTKHDEHTAVDVGDERAYALRMARAADPGPGWASLASFRYLFIAFVACSVSGDVGFDGTIISSVNSMTQFQEYFNLGVGGASGQGLVFGIYTVGSVVGFFPGIIIPDKFGRRWAQFIADLLIIIGSLVNGFASNMGMLLAGRFLVGLGSTMGGTAAKAYLAEISSPWNRGFALGVQNSFWYVGNILASGVAIPFGRLALGNNWSWRVPFLLQMMLALINFFFIMLCPESPRWLYSRGKKEEAALILAKLHSRDNDVQSPLVQLQLAEFEESISLEGADKRWWDFRPIFTTAADRYRFGMCIIVACWGQLSGNGMVSYFLPTLLKQAGITSTDRQRVLNFASSIVNMAGAMTGAAVIDHIGRRPLMLGAEIWAVLCFAIVTGLVPHKIAKDGTVLDPPPPIRANAGITFIMLWSVFFSFGWTPLQGLYPTEVLAYEVRAKGLALQSWFANVFSLINTFGIPSALEAINWKLYLVFMAWDIVGCVVIYLWVVETKQLSLEEMDDVFGAKNPVRKSKELTREAKRRLREERAHRVAQA</sequence>
<feature type="transmembrane region" description="Helical" evidence="9">
    <location>
        <begin position="215"/>
        <end position="236"/>
    </location>
</feature>
<gene>
    <name evidence="11" type="ORF">CC85DRAFT_278171</name>
</gene>
<keyword evidence="3 8" id="KW-0813">Transport</keyword>
<feature type="transmembrane region" description="Helical" evidence="9">
    <location>
        <begin position="481"/>
        <end position="500"/>
    </location>
</feature>
<evidence type="ECO:0000256" key="5">
    <source>
        <dbReference type="ARBA" id="ARBA00022989"/>
    </source>
</evidence>
<evidence type="ECO:0000256" key="7">
    <source>
        <dbReference type="ARBA" id="ARBA00049119"/>
    </source>
</evidence>
<reference evidence="11 12" key="1">
    <citation type="submission" date="2015-03" db="EMBL/GenBank/DDBJ databases">
        <title>Genomics and transcriptomics of the oil-accumulating basidiomycete yeast T. oleaginosus allow insights into substrate utilization and the diverse evolutionary trajectories of mating systems in fungi.</title>
        <authorList>
            <consortium name="DOE Joint Genome Institute"/>
            <person name="Kourist R."/>
            <person name="Kracht O."/>
            <person name="Bracharz F."/>
            <person name="Lipzen A."/>
            <person name="Nolan M."/>
            <person name="Ohm R."/>
            <person name="Grigoriev I."/>
            <person name="Sun S."/>
            <person name="Heitman J."/>
            <person name="Bruck T."/>
            <person name="Nowrousian M."/>
        </authorList>
    </citation>
    <scope>NUCLEOTIDE SEQUENCE [LARGE SCALE GENOMIC DNA]</scope>
    <source>
        <strain evidence="11 12">IBC0246</strain>
    </source>
</reference>
<accession>A0A0J0XGM9</accession>
<keyword evidence="6 9" id="KW-0472">Membrane</keyword>
<keyword evidence="4 9" id="KW-0812">Transmembrane</keyword>
<evidence type="ECO:0000256" key="2">
    <source>
        <dbReference type="ARBA" id="ARBA00010992"/>
    </source>
</evidence>
<feature type="transmembrane region" description="Helical" evidence="9">
    <location>
        <begin position="50"/>
        <end position="71"/>
    </location>
</feature>
<feature type="transmembrane region" description="Helical" evidence="9">
    <location>
        <begin position="378"/>
        <end position="398"/>
    </location>
</feature>
<feature type="transmembrane region" description="Helical" evidence="9">
    <location>
        <begin position="189"/>
        <end position="209"/>
    </location>
</feature>
<name>A0A0J0XGM9_9TREE</name>
<proteinExistence type="inferred from homology"/>
<evidence type="ECO:0000256" key="6">
    <source>
        <dbReference type="ARBA" id="ARBA00023136"/>
    </source>
</evidence>
<dbReference type="RefSeq" id="XP_018276707.1">
    <property type="nucleotide sequence ID" value="XM_018421498.1"/>
</dbReference>
<evidence type="ECO:0000256" key="4">
    <source>
        <dbReference type="ARBA" id="ARBA00022692"/>
    </source>
</evidence>
<dbReference type="InterPro" id="IPR005828">
    <property type="entry name" value="MFS_sugar_transport-like"/>
</dbReference>
<comment type="similarity">
    <text evidence="2 8">Belongs to the major facilitator superfamily. Sugar transporter (TC 2.A.1.1) family.</text>
</comment>
<feature type="transmembrane region" description="Helical" evidence="9">
    <location>
        <begin position="305"/>
        <end position="329"/>
    </location>
</feature>
<keyword evidence="5 9" id="KW-1133">Transmembrane helix</keyword>
<dbReference type="EMBL" id="KQ087239">
    <property type="protein sequence ID" value="KLT40216.1"/>
    <property type="molecule type" value="Genomic_DNA"/>
</dbReference>